<keyword evidence="2" id="KW-1185">Reference proteome</keyword>
<dbReference type="AlphaFoldDB" id="A0A4S8L862"/>
<accession>A0A4S8L862</accession>
<proteinExistence type="predicted"/>
<name>A0A4S8L862_DENBC</name>
<reference evidence="1 2" key="1">
    <citation type="journal article" date="2019" name="Nat. Ecol. Evol.">
        <title>Megaphylogeny resolves global patterns of mushroom evolution.</title>
        <authorList>
            <person name="Varga T."/>
            <person name="Krizsan K."/>
            <person name="Foldi C."/>
            <person name="Dima B."/>
            <person name="Sanchez-Garcia M."/>
            <person name="Sanchez-Ramirez S."/>
            <person name="Szollosi G.J."/>
            <person name="Szarkandi J.G."/>
            <person name="Papp V."/>
            <person name="Albert L."/>
            <person name="Andreopoulos W."/>
            <person name="Angelini C."/>
            <person name="Antonin V."/>
            <person name="Barry K.W."/>
            <person name="Bougher N.L."/>
            <person name="Buchanan P."/>
            <person name="Buyck B."/>
            <person name="Bense V."/>
            <person name="Catcheside P."/>
            <person name="Chovatia M."/>
            <person name="Cooper J."/>
            <person name="Damon W."/>
            <person name="Desjardin D."/>
            <person name="Finy P."/>
            <person name="Geml J."/>
            <person name="Haridas S."/>
            <person name="Hughes K."/>
            <person name="Justo A."/>
            <person name="Karasinski D."/>
            <person name="Kautmanova I."/>
            <person name="Kiss B."/>
            <person name="Kocsube S."/>
            <person name="Kotiranta H."/>
            <person name="LaButti K.M."/>
            <person name="Lechner B.E."/>
            <person name="Liimatainen K."/>
            <person name="Lipzen A."/>
            <person name="Lukacs Z."/>
            <person name="Mihaltcheva S."/>
            <person name="Morgado L.N."/>
            <person name="Niskanen T."/>
            <person name="Noordeloos M.E."/>
            <person name="Ohm R.A."/>
            <person name="Ortiz-Santana B."/>
            <person name="Ovrebo C."/>
            <person name="Racz N."/>
            <person name="Riley R."/>
            <person name="Savchenko A."/>
            <person name="Shiryaev A."/>
            <person name="Soop K."/>
            <person name="Spirin V."/>
            <person name="Szebenyi C."/>
            <person name="Tomsovsky M."/>
            <person name="Tulloss R.E."/>
            <person name="Uehling J."/>
            <person name="Grigoriev I.V."/>
            <person name="Vagvolgyi C."/>
            <person name="Papp T."/>
            <person name="Martin F.M."/>
            <person name="Miettinen O."/>
            <person name="Hibbett D.S."/>
            <person name="Nagy L.G."/>
        </authorList>
    </citation>
    <scope>NUCLEOTIDE SEQUENCE [LARGE SCALE GENOMIC DNA]</scope>
    <source>
        <strain evidence="1 2">CBS 962.96</strain>
    </source>
</reference>
<evidence type="ECO:0000313" key="1">
    <source>
        <dbReference type="EMBL" id="THU84730.1"/>
    </source>
</evidence>
<dbReference type="EMBL" id="ML179583">
    <property type="protein sequence ID" value="THU84730.1"/>
    <property type="molecule type" value="Genomic_DNA"/>
</dbReference>
<protein>
    <submittedName>
        <fullName evidence="1">Uncharacterized protein</fullName>
    </submittedName>
</protein>
<evidence type="ECO:0000313" key="2">
    <source>
        <dbReference type="Proteomes" id="UP000297245"/>
    </source>
</evidence>
<dbReference type="Proteomes" id="UP000297245">
    <property type="component" value="Unassembled WGS sequence"/>
</dbReference>
<gene>
    <name evidence="1" type="ORF">K435DRAFT_869998</name>
</gene>
<organism evidence="1 2">
    <name type="scientific">Dendrothele bispora (strain CBS 962.96)</name>
    <dbReference type="NCBI Taxonomy" id="1314807"/>
    <lineage>
        <taxon>Eukaryota</taxon>
        <taxon>Fungi</taxon>
        <taxon>Dikarya</taxon>
        <taxon>Basidiomycota</taxon>
        <taxon>Agaricomycotina</taxon>
        <taxon>Agaricomycetes</taxon>
        <taxon>Agaricomycetidae</taxon>
        <taxon>Agaricales</taxon>
        <taxon>Agaricales incertae sedis</taxon>
        <taxon>Dendrothele</taxon>
    </lineage>
</organism>
<sequence length="89" mass="9891">MAVSDVSRRKFGSRRAVWVVEALFEEELWIVCTSKVSLLLHRYQVRANSSKGCPATSIPLSLTVSCASIRGRFHHPVPTPTSRSATAHR</sequence>